<name>X1IMM3_9ZZZZ</name>
<evidence type="ECO:0008006" key="2">
    <source>
        <dbReference type="Google" id="ProtNLM"/>
    </source>
</evidence>
<accession>X1IMM3</accession>
<dbReference type="EMBL" id="BARU01035653">
    <property type="protein sequence ID" value="GAH82947.1"/>
    <property type="molecule type" value="Genomic_DNA"/>
</dbReference>
<dbReference type="AlphaFoldDB" id="X1IMM3"/>
<proteinExistence type="predicted"/>
<gene>
    <name evidence="1" type="ORF">S03H2_55770</name>
</gene>
<organism evidence="1">
    <name type="scientific">marine sediment metagenome</name>
    <dbReference type="NCBI Taxonomy" id="412755"/>
    <lineage>
        <taxon>unclassified sequences</taxon>
        <taxon>metagenomes</taxon>
        <taxon>ecological metagenomes</taxon>
    </lineage>
</organism>
<feature type="non-terminal residue" evidence="1">
    <location>
        <position position="146"/>
    </location>
</feature>
<reference evidence="1" key="1">
    <citation type="journal article" date="2014" name="Front. Microbiol.">
        <title>High frequency of phylogenetically diverse reductive dehalogenase-homologous genes in deep subseafloor sedimentary metagenomes.</title>
        <authorList>
            <person name="Kawai M."/>
            <person name="Futagami T."/>
            <person name="Toyoda A."/>
            <person name="Takaki Y."/>
            <person name="Nishi S."/>
            <person name="Hori S."/>
            <person name="Arai W."/>
            <person name="Tsubouchi T."/>
            <person name="Morono Y."/>
            <person name="Uchiyama I."/>
            <person name="Ito T."/>
            <person name="Fujiyama A."/>
            <person name="Inagaki F."/>
            <person name="Takami H."/>
        </authorList>
    </citation>
    <scope>NUCLEOTIDE SEQUENCE</scope>
    <source>
        <strain evidence="1">Expedition CK06-06</strain>
    </source>
</reference>
<comment type="caution">
    <text evidence="1">The sequence shown here is derived from an EMBL/GenBank/DDBJ whole genome shotgun (WGS) entry which is preliminary data.</text>
</comment>
<sequence length="146" mass="17089">MDWLRLHNDRRDDGISWFGDKPARSLLMSWQEIMNKIGPLMHKAGKVIYCNNHTKRIELLRHIDGLFDEFTYAGASMNTCALLGVYKPVLGWVRQKENFQPDSDLFFQKYLYLGIYPMVPFPGNDHSILPNESIEKYYLDYGPLLN</sequence>
<protein>
    <recommendedName>
        <fullName evidence="2">Uroporphyrinogen decarboxylase (URO-D) domain-containing protein</fullName>
    </recommendedName>
</protein>
<evidence type="ECO:0000313" key="1">
    <source>
        <dbReference type="EMBL" id="GAH82947.1"/>
    </source>
</evidence>